<reference evidence="1" key="1">
    <citation type="journal article" date="2014" name="Front. Microbiol.">
        <title>High frequency of phylogenetically diverse reductive dehalogenase-homologous genes in deep subseafloor sedimentary metagenomes.</title>
        <authorList>
            <person name="Kawai M."/>
            <person name="Futagami T."/>
            <person name="Toyoda A."/>
            <person name="Takaki Y."/>
            <person name="Nishi S."/>
            <person name="Hori S."/>
            <person name="Arai W."/>
            <person name="Tsubouchi T."/>
            <person name="Morono Y."/>
            <person name="Uchiyama I."/>
            <person name="Ito T."/>
            <person name="Fujiyama A."/>
            <person name="Inagaki F."/>
            <person name="Takami H."/>
        </authorList>
    </citation>
    <scope>NUCLEOTIDE SEQUENCE</scope>
    <source>
        <strain evidence="1">Expedition CK06-06</strain>
    </source>
</reference>
<comment type="caution">
    <text evidence="1">The sequence shown here is derived from an EMBL/GenBank/DDBJ whole genome shotgun (WGS) entry which is preliminary data.</text>
</comment>
<dbReference type="EMBL" id="BARS01029747">
    <property type="protein sequence ID" value="GAG08072.1"/>
    <property type="molecule type" value="Genomic_DNA"/>
</dbReference>
<organism evidence="1">
    <name type="scientific">marine sediment metagenome</name>
    <dbReference type="NCBI Taxonomy" id="412755"/>
    <lineage>
        <taxon>unclassified sequences</taxon>
        <taxon>metagenomes</taxon>
        <taxon>ecological metagenomes</taxon>
    </lineage>
</organism>
<gene>
    <name evidence="1" type="ORF">S01H1_46453</name>
</gene>
<evidence type="ECO:0000313" key="1">
    <source>
        <dbReference type="EMBL" id="GAG08072.1"/>
    </source>
</evidence>
<feature type="non-terminal residue" evidence="1">
    <location>
        <position position="33"/>
    </location>
</feature>
<protein>
    <submittedName>
        <fullName evidence="1">Uncharacterized protein</fullName>
    </submittedName>
</protein>
<accession>X0V9R2</accession>
<name>X0V9R2_9ZZZZ</name>
<sequence>MSISKREIMDGFEGARAKTFIYMAKALIRKLGD</sequence>
<proteinExistence type="predicted"/>
<dbReference type="AlphaFoldDB" id="X0V9R2"/>